<keyword evidence="1" id="KW-0808">Transferase</keyword>
<dbReference type="InterPro" id="IPR003594">
    <property type="entry name" value="HATPase_dom"/>
</dbReference>
<keyword evidence="2" id="KW-1185">Reference proteome</keyword>
<reference evidence="1 2" key="1">
    <citation type="submission" date="2024-09" db="EMBL/GenBank/DDBJ databases">
        <authorList>
            <person name="Lee S.D."/>
        </authorList>
    </citation>
    <scope>NUCLEOTIDE SEQUENCE [LARGE SCALE GENOMIC DNA]</scope>
    <source>
        <strain evidence="1 2">N1-1</strain>
    </source>
</reference>
<accession>A0ABV6VHP7</accession>
<evidence type="ECO:0000313" key="1">
    <source>
        <dbReference type="EMBL" id="MFC1413255.1"/>
    </source>
</evidence>
<dbReference type="Pfam" id="PF02518">
    <property type="entry name" value="HATPase_c"/>
    <property type="match status" value="1"/>
</dbReference>
<protein>
    <submittedName>
        <fullName evidence="1">Sensor histidine kinase</fullName>
    </submittedName>
</protein>
<dbReference type="Gene3D" id="3.30.565.10">
    <property type="entry name" value="Histidine kinase-like ATPase, C-terminal domain"/>
    <property type="match status" value="1"/>
</dbReference>
<keyword evidence="1" id="KW-0418">Kinase</keyword>
<dbReference type="Proteomes" id="UP001592582">
    <property type="component" value="Unassembled WGS sequence"/>
</dbReference>
<dbReference type="PANTHER" id="PTHR24421">
    <property type="entry name" value="NITRATE/NITRITE SENSOR PROTEIN NARX-RELATED"/>
    <property type="match status" value="1"/>
</dbReference>
<dbReference type="InterPro" id="IPR050482">
    <property type="entry name" value="Sensor_HK_TwoCompSys"/>
</dbReference>
<dbReference type="GO" id="GO:0016301">
    <property type="term" value="F:kinase activity"/>
    <property type="evidence" value="ECO:0007669"/>
    <property type="project" value="UniProtKB-KW"/>
</dbReference>
<dbReference type="InterPro" id="IPR011712">
    <property type="entry name" value="Sig_transdc_His_kin_sub3_dim/P"/>
</dbReference>
<dbReference type="PANTHER" id="PTHR24421:SF10">
    <property type="entry name" value="NITRATE_NITRITE SENSOR PROTEIN NARQ"/>
    <property type="match status" value="1"/>
</dbReference>
<sequence>MWPFPIHAGAWPSCVIVALTALCAVWAYRAERAPDLPAPAAGPLDRFGWPVVAGLMGAAAYGSASVLRVDLHNSGAVGSSLLLSVPDLQPGGPLPSALLLAGLLAAVLPPAAHTPGRWLLPAVAVATGELLACLNAFSHTPGSTGLSLLPGGLVVLVLAALAGTALVRPAAGRPARLVGAGAPRSARWALLLPAVVVMAGGVLGLDPWSPALPTAGTGPAVTGYLVGLALLVAVAAVLVRWPRAAADLAALGLVGVGAYDIVQGVFARSLVVVVVERHGSAPGPIPPLPLDAGSHMAVVGGIQGALLLALGLWLLPRTVLPDARRLLGREPDPALARRVRVLTATRAEAVSSAAAELRRIERDLHDGAQGRLVAIGMNLRAAEDMITSSPQEAAALVVEARVASAAALEELRCLVRGIYPPVLADRGLGDAVRALALDLPLPCETELDLPERLDAPLESACYFAVAEVVTNAVRHASARSLRIRMARADGMLRIEVTDDGVGGADPAAGSGLAGVERRLAAFDGILAVSSPSGGPTIVVMEVPCG</sequence>
<dbReference type="SUPFAM" id="SSF55874">
    <property type="entry name" value="ATPase domain of HSP90 chaperone/DNA topoisomerase II/histidine kinase"/>
    <property type="match status" value="1"/>
</dbReference>
<dbReference type="InterPro" id="IPR036890">
    <property type="entry name" value="HATPase_C_sf"/>
</dbReference>
<dbReference type="EMBL" id="JBHEZX010000015">
    <property type="protein sequence ID" value="MFC1413255.1"/>
    <property type="molecule type" value="Genomic_DNA"/>
</dbReference>
<name>A0ABV6VHP7_9ACTN</name>
<proteinExistence type="predicted"/>
<dbReference type="Pfam" id="PF07730">
    <property type="entry name" value="HisKA_3"/>
    <property type="match status" value="1"/>
</dbReference>
<evidence type="ECO:0000313" key="2">
    <source>
        <dbReference type="Proteomes" id="UP001592582"/>
    </source>
</evidence>
<dbReference type="CDD" id="cd16917">
    <property type="entry name" value="HATPase_UhpB-NarQ-NarX-like"/>
    <property type="match status" value="1"/>
</dbReference>
<dbReference type="Gene3D" id="1.20.5.1930">
    <property type="match status" value="1"/>
</dbReference>
<gene>
    <name evidence="1" type="ORF">ACEZDG_28710</name>
</gene>
<organism evidence="1 2">
    <name type="scientific">Streptacidiphilus alkalitolerans</name>
    <dbReference type="NCBI Taxonomy" id="3342712"/>
    <lineage>
        <taxon>Bacteria</taxon>
        <taxon>Bacillati</taxon>
        <taxon>Actinomycetota</taxon>
        <taxon>Actinomycetes</taxon>
        <taxon>Kitasatosporales</taxon>
        <taxon>Streptomycetaceae</taxon>
        <taxon>Streptacidiphilus</taxon>
    </lineage>
</organism>
<comment type="caution">
    <text evidence="1">The sequence shown here is derived from an EMBL/GenBank/DDBJ whole genome shotgun (WGS) entry which is preliminary data.</text>
</comment>